<reference evidence="2 3" key="1">
    <citation type="journal article" date="2023" name="Sci. Data">
        <title>Genome assembly of the Korean intertidal mud-creeper Batillaria attramentaria.</title>
        <authorList>
            <person name="Patra A.K."/>
            <person name="Ho P.T."/>
            <person name="Jun S."/>
            <person name="Lee S.J."/>
            <person name="Kim Y."/>
            <person name="Won Y.J."/>
        </authorList>
    </citation>
    <scope>NUCLEOTIDE SEQUENCE [LARGE SCALE GENOMIC DNA]</scope>
    <source>
        <strain evidence="2">Wonlab-2016</strain>
    </source>
</reference>
<accession>A0ABD0M100</accession>
<dbReference type="EMBL" id="JACVVK020000010">
    <property type="protein sequence ID" value="KAK7505595.1"/>
    <property type="molecule type" value="Genomic_DNA"/>
</dbReference>
<feature type="compositionally biased region" description="Polar residues" evidence="1">
    <location>
        <begin position="76"/>
        <end position="89"/>
    </location>
</feature>
<proteinExistence type="predicted"/>
<gene>
    <name evidence="2" type="ORF">BaRGS_00003340</name>
</gene>
<dbReference type="AlphaFoldDB" id="A0ABD0M100"/>
<evidence type="ECO:0000256" key="1">
    <source>
        <dbReference type="SAM" id="MobiDB-lite"/>
    </source>
</evidence>
<sequence length="122" mass="13539">MGLRCGKCLNAIPPSKSWVRRLLGGPNQKVPHTMSPERGNSGHGLPLDASNRKRLPLNRSPPGGVRNSFGREVTGHDTSSLCSFPQNSPPQFRNSHAKTWAFTLVPCFPALRQILLYHFLRL</sequence>
<protein>
    <submittedName>
        <fullName evidence="2">Uncharacterized protein</fullName>
    </submittedName>
</protein>
<keyword evidence="3" id="KW-1185">Reference proteome</keyword>
<dbReference type="Proteomes" id="UP001519460">
    <property type="component" value="Unassembled WGS sequence"/>
</dbReference>
<name>A0ABD0M100_9CAEN</name>
<evidence type="ECO:0000313" key="3">
    <source>
        <dbReference type="Proteomes" id="UP001519460"/>
    </source>
</evidence>
<comment type="caution">
    <text evidence="2">The sequence shown here is derived from an EMBL/GenBank/DDBJ whole genome shotgun (WGS) entry which is preliminary data.</text>
</comment>
<evidence type="ECO:0000313" key="2">
    <source>
        <dbReference type="EMBL" id="KAK7505595.1"/>
    </source>
</evidence>
<organism evidence="2 3">
    <name type="scientific">Batillaria attramentaria</name>
    <dbReference type="NCBI Taxonomy" id="370345"/>
    <lineage>
        <taxon>Eukaryota</taxon>
        <taxon>Metazoa</taxon>
        <taxon>Spiralia</taxon>
        <taxon>Lophotrochozoa</taxon>
        <taxon>Mollusca</taxon>
        <taxon>Gastropoda</taxon>
        <taxon>Caenogastropoda</taxon>
        <taxon>Sorbeoconcha</taxon>
        <taxon>Cerithioidea</taxon>
        <taxon>Batillariidae</taxon>
        <taxon>Batillaria</taxon>
    </lineage>
</organism>
<feature type="region of interest" description="Disordered" evidence="1">
    <location>
        <begin position="20"/>
        <end position="89"/>
    </location>
</feature>